<gene>
    <name evidence="1" type="ORF">MCHLO_02836</name>
</gene>
<proteinExistence type="predicted"/>
<accession>A0ABQ0L482</accession>
<reference evidence="1" key="1">
    <citation type="submission" date="2014-09" db="EMBL/GenBank/DDBJ databases">
        <title>Genome sequence of the luminous mushroom Mycena chlorophos for searching fungal bioluminescence genes.</title>
        <authorList>
            <person name="Tanaka Y."/>
            <person name="Kasuga D."/>
            <person name="Oba Y."/>
            <person name="Hase S."/>
            <person name="Sato K."/>
            <person name="Oba Y."/>
            <person name="Sakakibara Y."/>
        </authorList>
    </citation>
    <scope>NUCLEOTIDE SEQUENCE</scope>
</reference>
<protein>
    <submittedName>
        <fullName evidence="1">Uncharacterized protein</fullName>
    </submittedName>
</protein>
<sequence length="195" mass="22351">MSSTIHTFQLPNLPVRLSIGHKPTGQWYLLFAQPYQTADSREVARIDFPAPSTTSSPTRSNSVGRRHRFWFSPHAQSGWENEKRTTLLDLLLNLDVQEPPLFAVVDHDPSTGARKVEVLVPEESLAHFCEGCREWEIVPRRNRRSKSRSRESSDSLRWFLVRWEKDGVPGYLCPACHAKDWCGPKVVRYIGRVLG</sequence>
<organism evidence="1 2">
    <name type="scientific">Mycena chlorophos</name>
    <name type="common">Agaric fungus</name>
    <name type="synonym">Agaricus chlorophos</name>
    <dbReference type="NCBI Taxonomy" id="658473"/>
    <lineage>
        <taxon>Eukaryota</taxon>
        <taxon>Fungi</taxon>
        <taxon>Dikarya</taxon>
        <taxon>Basidiomycota</taxon>
        <taxon>Agaricomycotina</taxon>
        <taxon>Agaricomycetes</taxon>
        <taxon>Agaricomycetidae</taxon>
        <taxon>Agaricales</taxon>
        <taxon>Marasmiineae</taxon>
        <taxon>Mycenaceae</taxon>
        <taxon>Mycena</taxon>
    </lineage>
</organism>
<evidence type="ECO:0000313" key="2">
    <source>
        <dbReference type="Proteomes" id="UP000815677"/>
    </source>
</evidence>
<name>A0ABQ0L482_MYCCL</name>
<dbReference type="Proteomes" id="UP000815677">
    <property type="component" value="Unassembled WGS sequence"/>
</dbReference>
<dbReference type="EMBL" id="DF841026">
    <property type="protein sequence ID" value="GAT45249.1"/>
    <property type="molecule type" value="Genomic_DNA"/>
</dbReference>
<evidence type="ECO:0000313" key="1">
    <source>
        <dbReference type="EMBL" id="GAT45249.1"/>
    </source>
</evidence>
<keyword evidence="2" id="KW-1185">Reference proteome</keyword>